<name>A3U9B7_CROAH</name>
<dbReference type="GeneID" id="89453786"/>
<dbReference type="eggNOG" id="ENOG5032QW2">
    <property type="taxonomic scope" value="Bacteria"/>
</dbReference>
<keyword evidence="1" id="KW-0732">Signal</keyword>
<evidence type="ECO:0000313" key="3">
    <source>
        <dbReference type="Proteomes" id="UP000002297"/>
    </source>
</evidence>
<evidence type="ECO:0008006" key="4">
    <source>
        <dbReference type="Google" id="ProtNLM"/>
    </source>
</evidence>
<feature type="chain" id="PRO_5002660595" description="Lipoprotein" evidence="1">
    <location>
        <begin position="21"/>
        <end position="203"/>
    </location>
</feature>
<keyword evidence="3" id="KW-1185">Reference proteome</keyword>
<accession>A3U9B7</accession>
<dbReference type="EMBL" id="CP002046">
    <property type="protein sequence ID" value="EAP86403.1"/>
    <property type="molecule type" value="Genomic_DNA"/>
</dbReference>
<dbReference type="Proteomes" id="UP000002297">
    <property type="component" value="Chromosome"/>
</dbReference>
<gene>
    <name evidence="2" type="ordered locus">CA2559_10223</name>
</gene>
<dbReference type="OrthoDB" id="1144921at2"/>
<dbReference type="KEGG" id="cat:CA2559_10223"/>
<reference evidence="2 3" key="1">
    <citation type="journal article" date="2010" name="J. Bacteriol.">
        <title>The complete genome sequence of Croceibacter atlanticus HTCC2559T.</title>
        <authorList>
            <person name="Oh H.M."/>
            <person name="Kang I."/>
            <person name="Ferriera S."/>
            <person name="Giovannoni S.J."/>
            <person name="Cho J.C."/>
        </authorList>
    </citation>
    <scope>NUCLEOTIDE SEQUENCE [LARGE SCALE GENOMIC DNA]</scope>
    <source>
        <strain evidence="3">ATCC BAA-628 / HTCC2559 / KCTC 12090</strain>
    </source>
</reference>
<dbReference type="AlphaFoldDB" id="A3U9B7"/>
<sequence length="203" mass="22827">MKTLTWTLLLLIVVSGCSSSKIIPTQWASSDFNAEQINTLLVYANTEDKALQVDFENMVATALTNKGVTMYKMHDEFPDIEYKENPSQEEIKEFVADCKAKGIYNVLLASQKAVKVDTVRKHTLHNYMNSLQPLKLGYTGSENLEYDKKELTSYTIEAAVYDIAKTAEDKPIATTTLVAKNPKSKDKVKEQFLEAIIALFESN</sequence>
<dbReference type="PROSITE" id="PS51257">
    <property type="entry name" value="PROKAR_LIPOPROTEIN"/>
    <property type="match status" value="1"/>
</dbReference>
<feature type="signal peptide" evidence="1">
    <location>
        <begin position="1"/>
        <end position="20"/>
    </location>
</feature>
<evidence type="ECO:0000313" key="2">
    <source>
        <dbReference type="EMBL" id="EAP86403.1"/>
    </source>
</evidence>
<protein>
    <recommendedName>
        <fullName evidence="4">Lipoprotein</fullName>
    </recommendedName>
</protein>
<dbReference type="HOGENOM" id="CLU_1347238_0_0_10"/>
<evidence type="ECO:0000256" key="1">
    <source>
        <dbReference type="SAM" id="SignalP"/>
    </source>
</evidence>
<dbReference type="RefSeq" id="WP_013187788.1">
    <property type="nucleotide sequence ID" value="NC_014230.1"/>
</dbReference>
<proteinExistence type="predicted"/>
<organism evidence="2 3">
    <name type="scientific">Croceibacter atlanticus (strain ATCC BAA-628 / JCM 21780 / CIP 108009 / IAM 15332 / KCTC 12090 / HTCC2559)</name>
    <dbReference type="NCBI Taxonomy" id="216432"/>
    <lineage>
        <taxon>Bacteria</taxon>
        <taxon>Pseudomonadati</taxon>
        <taxon>Bacteroidota</taxon>
        <taxon>Flavobacteriia</taxon>
        <taxon>Flavobacteriales</taxon>
        <taxon>Flavobacteriaceae</taxon>
        <taxon>Croceibacter</taxon>
    </lineage>
</organism>